<sequence length="144" mass="15884">MTISNTMSPDYVTRFKLGVWRELITSAVVEWNPDQTTNLYGSGFDGTETEFLCGEPADDIRDFLDGAADDLMSLAERLGSRAPAPEELGRDWVLSRQRAGAGLWDCGYGPEGDRLHAEAIVYGDILLEVSGLEDNPDSWVVRVL</sequence>
<accession>A0ABR5EZL5</accession>
<keyword evidence="2" id="KW-1185">Reference proteome</keyword>
<reference evidence="1 2" key="1">
    <citation type="submission" date="2014-12" db="EMBL/GenBank/DDBJ databases">
        <title>Frankia sp. BMG5.1 draft genome.</title>
        <authorList>
            <person name="Gtari M."/>
            <person name="Ghodhbane-Gtari F."/>
            <person name="Nouioui I."/>
            <person name="Ktari A."/>
            <person name="Hezbri K."/>
            <person name="Mimouni W."/>
            <person name="Sbissi I."/>
            <person name="Ayari A."/>
            <person name="Yamanaka T."/>
            <person name="Normand P."/>
            <person name="Tisa L.S."/>
            <person name="Boudabous A."/>
        </authorList>
    </citation>
    <scope>NUCLEOTIDE SEQUENCE [LARGE SCALE GENOMIC DNA]</scope>
    <source>
        <strain evidence="1 2">BMG5.1</strain>
    </source>
</reference>
<evidence type="ECO:0000313" key="1">
    <source>
        <dbReference type="EMBL" id="KLL09882.1"/>
    </source>
</evidence>
<dbReference type="Proteomes" id="UP000035425">
    <property type="component" value="Unassembled WGS sequence"/>
</dbReference>
<gene>
    <name evidence="1" type="ORF">FrCorBMG51_21875</name>
</gene>
<comment type="caution">
    <text evidence="1">The sequence shown here is derived from an EMBL/GenBank/DDBJ whole genome shotgun (WGS) entry which is preliminary data.</text>
</comment>
<protein>
    <submittedName>
        <fullName evidence="1">Uncharacterized protein</fullName>
    </submittedName>
</protein>
<dbReference type="RefSeq" id="WP_047224887.1">
    <property type="nucleotide sequence ID" value="NZ_JWIO01000053.1"/>
</dbReference>
<name>A0ABR5EZL5_9ACTN</name>
<proteinExistence type="predicted"/>
<dbReference type="EMBL" id="JWIO01000053">
    <property type="protein sequence ID" value="KLL09882.1"/>
    <property type="molecule type" value="Genomic_DNA"/>
</dbReference>
<evidence type="ECO:0000313" key="2">
    <source>
        <dbReference type="Proteomes" id="UP000035425"/>
    </source>
</evidence>
<organism evidence="1 2">
    <name type="scientific">Protofrankia coriariae</name>
    <dbReference type="NCBI Taxonomy" id="1562887"/>
    <lineage>
        <taxon>Bacteria</taxon>
        <taxon>Bacillati</taxon>
        <taxon>Actinomycetota</taxon>
        <taxon>Actinomycetes</taxon>
        <taxon>Frankiales</taxon>
        <taxon>Frankiaceae</taxon>
        <taxon>Protofrankia</taxon>
    </lineage>
</organism>